<dbReference type="GO" id="GO:0008236">
    <property type="term" value="F:serine-type peptidase activity"/>
    <property type="evidence" value="ECO:0007669"/>
    <property type="project" value="UniProtKB-KW"/>
</dbReference>
<dbReference type="InterPro" id="IPR027461">
    <property type="entry name" value="Carboxypeptidase_A_C_sf"/>
</dbReference>
<gene>
    <name evidence="9" type="ORF">Raf01_69360</name>
</gene>
<dbReference type="InterPro" id="IPR027478">
    <property type="entry name" value="LdcA_N"/>
</dbReference>
<comment type="similarity">
    <text evidence="1">Belongs to the peptidase S66 family.</text>
</comment>
<dbReference type="AlphaFoldDB" id="A0A8J3QYW4"/>
<sequence>MSRLAIRRPPALRRGDTAVVVAPSGPVREERIAEGLALLSGWGLEVVLGTDVYARHGYLAGTDERRGASLAAALADPAVRAVVCARGGYGAQRIVDELDLDVILRDPKLVIGFSDITALHLALWRGARLASVHGPVLTQLTGAFPAASLASLRSVIMSDRRVVLTRDPEAETGPVTVTGPAVTGTLLGGNLCLLTASLGTPDFPSLDGAILMIEEVDEPPYKVDRMLTQLRRSGVLRGLAGIAIGQFTGCEDDWPMSIMDVLVDRLGDLGVPVLGGLPVGHGQGALSVPVGVPATLDVEAGTLTASSAVRRPR</sequence>
<keyword evidence="10" id="KW-1185">Reference proteome</keyword>
<dbReference type="RefSeq" id="WP_203922266.1">
    <property type="nucleotide sequence ID" value="NZ_BONZ01000071.1"/>
</dbReference>
<evidence type="ECO:0000256" key="1">
    <source>
        <dbReference type="ARBA" id="ARBA00010233"/>
    </source>
</evidence>
<evidence type="ECO:0000256" key="6">
    <source>
        <dbReference type="PIRSR" id="PIRSR028757-1"/>
    </source>
</evidence>
<comment type="caution">
    <text evidence="9">The sequence shown here is derived from an EMBL/GenBank/DDBJ whole genome shotgun (WGS) entry which is preliminary data.</text>
</comment>
<reference evidence="9" key="1">
    <citation type="submission" date="2021-01" db="EMBL/GenBank/DDBJ databases">
        <title>Whole genome shotgun sequence of Rugosimonospora africana NBRC 104875.</title>
        <authorList>
            <person name="Komaki H."/>
            <person name="Tamura T."/>
        </authorList>
    </citation>
    <scope>NUCLEOTIDE SEQUENCE</scope>
    <source>
        <strain evidence="9">NBRC 104875</strain>
    </source>
</reference>
<dbReference type="PIRSF" id="PIRSF028757">
    <property type="entry name" value="LD-carboxypeptidase"/>
    <property type="match status" value="1"/>
</dbReference>
<evidence type="ECO:0000256" key="5">
    <source>
        <dbReference type="ARBA" id="ARBA00022825"/>
    </source>
</evidence>
<dbReference type="Gene3D" id="3.40.50.10740">
    <property type="entry name" value="Class I glutamine amidotransferase-like"/>
    <property type="match status" value="1"/>
</dbReference>
<dbReference type="Pfam" id="PF02016">
    <property type="entry name" value="Peptidase_S66"/>
    <property type="match status" value="1"/>
</dbReference>
<evidence type="ECO:0000256" key="2">
    <source>
        <dbReference type="ARBA" id="ARBA00022645"/>
    </source>
</evidence>
<proteinExistence type="inferred from homology"/>
<dbReference type="GO" id="GO:0006508">
    <property type="term" value="P:proteolysis"/>
    <property type="evidence" value="ECO:0007669"/>
    <property type="project" value="UniProtKB-KW"/>
</dbReference>
<dbReference type="SUPFAM" id="SSF52317">
    <property type="entry name" value="Class I glutamine amidotransferase-like"/>
    <property type="match status" value="1"/>
</dbReference>
<evidence type="ECO:0000313" key="10">
    <source>
        <dbReference type="Proteomes" id="UP000642748"/>
    </source>
</evidence>
<keyword evidence="3" id="KW-0645">Protease</keyword>
<name>A0A8J3QYW4_9ACTN</name>
<feature type="active site" description="Charge relay system" evidence="6">
    <location>
        <position position="214"/>
    </location>
</feature>
<dbReference type="SUPFAM" id="SSF141986">
    <property type="entry name" value="LD-carboxypeptidase A C-terminal domain-like"/>
    <property type="match status" value="1"/>
</dbReference>
<feature type="active site" description="Nucleophile" evidence="6">
    <location>
        <position position="114"/>
    </location>
</feature>
<protein>
    <submittedName>
        <fullName evidence="9">Muramoyltetrapeptide carboxypeptidase</fullName>
    </submittedName>
</protein>
<dbReference type="InterPro" id="IPR040921">
    <property type="entry name" value="Peptidase_S66C"/>
</dbReference>
<dbReference type="Pfam" id="PF17676">
    <property type="entry name" value="Peptidase_S66C"/>
    <property type="match status" value="1"/>
</dbReference>
<accession>A0A8J3QYW4</accession>
<dbReference type="EMBL" id="BONZ01000071">
    <property type="protein sequence ID" value="GIH18764.1"/>
    <property type="molecule type" value="Genomic_DNA"/>
</dbReference>
<evidence type="ECO:0000259" key="8">
    <source>
        <dbReference type="Pfam" id="PF17676"/>
    </source>
</evidence>
<dbReference type="InterPro" id="IPR003507">
    <property type="entry name" value="S66_fam"/>
</dbReference>
<evidence type="ECO:0000256" key="4">
    <source>
        <dbReference type="ARBA" id="ARBA00022801"/>
    </source>
</evidence>
<dbReference type="CDD" id="cd07025">
    <property type="entry name" value="Peptidase_S66"/>
    <property type="match status" value="1"/>
</dbReference>
<dbReference type="InterPro" id="IPR040449">
    <property type="entry name" value="Peptidase_S66_N"/>
</dbReference>
<feature type="domain" description="LD-carboxypeptidase C-terminal" evidence="8">
    <location>
        <begin position="183"/>
        <end position="296"/>
    </location>
</feature>
<dbReference type="Gene3D" id="3.50.30.60">
    <property type="entry name" value="LD-carboxypeptidase A C-terminal domain-like"/>
    <property type="match status" value="1"/>
</dbReference>
<dbReference type="Proteomes" id="UP000642748">
    <property type="component" value="Unassembled WGS sequence"/>
</dbReference>
<dbReference type="PANTHER" id="PTHR30237:SF2">
    <property type="entry name" value="MUREIN TETRAPEPTIDE CARBOXYPEPTIDASE"/>
    <property type="match status" value="1"/>
</dbReference>
<keyword evidence="4" id="KW-0378">Hydrolase</keyword>
<evidence type="ECO:0000256" key="3">
    <source>
        <dbReference type="ARBA" id="ARBA00022670"/>
    </source>
</evidence>
<keyword evidence="5" id="KW-0720">Serine protease</keyword>
<dbReference type="InterPro" id="IPR029062">
    <property type="entry name" value="Class_I_gatase-like"/>
</dbReference>
<feature type="domain" description="LD-carboxypeptidase N-terminal" evidence="7">
    <location>
        <begin position="20"/>
        <end position="134"/>
    </location>
</feature>
<dbReference type="GO" id="GO:0004180">
    <property type="term" value="F:carboxypeptidase activity"/>
    <property type="evidence" value="ECO:0007669"/>
    <property type="project" value="UniProtKB-KW"/>
</dbReference>
<feature type="active site" description="Charge relay system" evidence="6">
    <location>
        <position position="281"/>
    </location>
</feature>
<organism evidence="9 10">
    <name type="scientific">Rugosimonospora africana</name>
    <dbReference type="NCBI Taxonomy" id="556532"/>
    <lineage>
        <taxon>Bacteria</taxon>
        <taxon>Bacillati</taxon>
        <taxon>Actinomycetota</taxon>
        <taxon>Actinomycetes</taxon>
        <taxon>Micromonosporales</taxon>
        <taxon>Micromonosporaceae</taxon>
        <taxon>Rugosimonospora</taxon>
    </lineage>
</organism>
<keyword evidence="2 9" id="KW-0121">Carboxypeptidase</keyword>
<evidence type="ECO:0000313" key="9">
    <source>
        <dbReference type="EMBL" id="GIH18764.1"/>
    </source>
</evidence>
<evidence type="ECO:0000259" key="7">
    <source>
        <dbReference type="Pfam" id="PF02016"/>
    </source>
</evidence>
<dbReference type="PANTHER" id="PTHR30237">
    <property type="entry name" value="MURAMOYLTETRAPEPTIDE CARBOXYPEPTIDASE"/>
    <property type="match status" value="1"/>
</dbReference>